<evidence type="ECO:0000313" key="4">
    <source>
        <dbReference type="Proteomes" id="UP000240904"/>
    </source>
</evidence>
<dbReference type="PANTHER" id="PTHR30203">
    <property type="entry name" value="OUTER MEMBRANE CATION EFFLUX PROTEIN"/>
    <property type="match status" value="1"/>
</dbReference>
<accession>A0A2T3N334</accession>
<feature type="chain" id="PRO_5015748253" evidence="2">
    <location>
        <begin position="25"/>
        <end position="422"/>
    </location>
</feature>
<dbReference type="EMBL" id="PYMC01000002">
    <property type="protein sequence ID" value="PSW06695.1"/>
    <property type="molecule type" value="Genomic_DNA"/>
</dbReference>
<sequence>MRSKISCRLLAVSLAAILIKPAFAETELNDLIAYAIEQDAGKRQITYQADAMQDMGVANSQWQDPQLKVGVGGVPVDSFSFDKDPMTNISVGLMQKFGRGDALELQLKQSTEQADSMRQKASLRELEVANAITVLWIELFYQRKAQQTLEQNRVLFSDLEHYLGTNYGVGVNQAQDLIKAQLQVSVLDEKLQANQQLQQRIRAQLTEWLGDRALDMKVNRYPGWKSLTEYLATKPQSHYNALLRHPTVKMVDYLVASSETQVDIAHESYKPQFGVEMMYGYRQANGMNGQPASDLVSFFLTMDIPLFTEKRQDKKLSSAQHLVGAAKSQRDLLLQQMNAKVDALLVNHHNLQERLNRYSHTLLKRAKERTQAVERGYQNNTSNLDEYIRAASEELNLALEQERLKADLQLTNSNLAFLLNKK</sequence>
<dbReference type="InterPro" id="IPR010131">
    <property type="entry name" value="MdtP/NodT-like"/>
</dbReference>
<evidence type="ECO:0000313" key="3">
    <source>
        <dbReference type="EMBL" id="PSW06695.1"/>
    </source>
</evidence>
<dbReference type="Proteomes" id="UP000240904">
    <property type="component" value="Unassembled WGS sequence"/>
</dbReference>
<keyword evidence="2" id="KW-0732">Signal</keyword>
<dbReference type="InterPro" id="IPR003423">
    <property type="entry name" value="OMP_efflux"/>
</dbReference>
<dbReference type="SUPFAM" id="SSF56954">
    <property type="entry name" value="Outer membrane efflux proteins (OEP)"/>
    <property type="match status" value="1"/>
</dbReference>
<gene>
    <name evidence="3" type="ORF">C9I89_03950</name>
</gene>
<dbReference type="Pfam" id="PF02321">
    <property type="entry name" value="OEP"/>
    <property type="match status" value="1"/>
</dbReference>
<organism evidence="3 4">
    <name type="scientific">Photobacterium lipolyticum</name>
    <dbReference type="NCBI Taxonomy" id="266810"/>
    <lineage>
        <taxon>Bacteria</taxon>
        <taxon>Pseudomonadati</taxon>
        <taxon>Pseudomonadota</taxon>
        <taxon>Gammaproteobacteria</taxon>
        <taxon>Vibrionales</taxon>
        <taxon>Vibrionaceae</taxon>
        <taxon>Photobacterium</taxon>
    </lineage>
</organism>
<feature type="signal peptide" evidence="2">
    <location>
        <begin position="1"/>
        <end position="24"/>
    </location>
</feature>
<comment type="similarity">
    <text evidence="1">Belongs to the outer membrane factor (OMF) (TC 1.B.17) family.</text>
</comment>
<keyword evidence="4" id="KW-1185">Reference proteome</keyword>
<dbReference type="OrthoDB" id="5607838at2"/>
<evidence type="ECO:0000256" key="2">
    <source>
        <dbReference type="SAM" id="SignalP"/>
    </source>
</evidence>
<evidence type="ECO:0000256" key="1">
    <source>
        <dbReference type="ARBA" id="ARBA00007613"/>
    </source>
</evidence>
<dbReference type="PANTHER" id="PTHR30203:SF23">
    <property type="entry name" value="OUTER MEMBRANE EFFLUX PROTEIN"/>
    <property type="match status" value="1"/>
</dbReference>
<proteinExistence type="inferred from homology"/>
<dbReference type="GO" id="GO:0015562">
    <property type="term" value="F:efflux transmembrane transporter activity"/>
    <property type="evidence" value="ECO:0007669"/>
    <property type="project" value="InterPro"/>
</dbReference>
<dbReference type="AlphaFoldDB" id="A0A2T3N334"/>
<reference evidence="3 4" key="1">
    <citation type="submission" date="2018-03" db="EMBL/GenBank/DDBJ databases">
        <title>Whole genome sequencing of Histamine producing bacteria.</title>
        <authorList>
            <person name="Butler K."/>
        </authorList>
    </citation>
    <scope>NUCLEOTIDE SEQUENCE [LARGE SCALE GENOMIC DNA]</scope>
    <source>
        <strain evidence="3 4">DSM 16190</strain>
    </source>
</reference>
<protein>
    <submittedName>
        <fullName evidence="3">Copper transporter</fullName>
    </submittedName>
</protein>
<dbReference type="RefSeq" id="WP_107282059.1">
    <property type="nucleotide sequence ID" value="NZ_PYMC01000002.1"/>
</dbReference>
<name>A0A2T3N334_9GAMM</name>
<comment type="caution">
    <text evidence="3">The sequence shown here is derived from an EMBL/GenBank/DDBJ whole genome shotgun (WGS) entry which is preliminary data.</text>
</comment>
<dbReference type="Gene3D" id="1.20.1600.10">
    <property type="entry name" value="Outer membrane efflux proteins (OEP)"/>
    <property type="match status" value="1"/>
</dbReference>